<evidence type="ECO:0000259" key="2">
    <source>
        <dbReference type="Pfam" id="PF13579"/>
    </source>
</evidence>
<protein>
    <recommendedName>
        <fullName evidence="5">Glycosyltransferase subfamily 4-like N-terminal domain-containing protein</fullName>
    </recommendedName>
</protein>
<feature type="domain" description="Glycosyl transferase family 1" evidence="1">
    <location>
        <begin position="197"/>
        <end position="347"/>
    </location>
</feature>
<comment type="caution">
    <text evidence="3">The sequence shown here is derived from an EMBL/GenBank/DDBJ whole genome shotgun (WGS) entry which is preliminary data.</text>
</comment>
<evidence type="ECO:0000313" key="3">
    <source>
        <dbReference type="EMBL" id="OGG66520.1"/>
    </source>
</evidence>
<dbReference type="PANTHER" id="PTHR45947">
    <property type="entry name" value="SULFOQUINOVOSYL TRANSFERASE SQD2"/>
    <property type="match status" value="1"/>
</dbReference>
<dbReference type="EMBL" id="MFLK01000004">
    <property type="protein sequence ID" value="OGG66520.1"/>
    <property type="molecule type" value="Genomic_DNA"/>
</dbReference>
<dbReference type="Pfam" id="PF13579">
    <property type="entry name" value="Glyco_trans_4_4"/>
    <property type="match status" value="1"/>
</dbReference>
<name>A0A1F6DZ12_9BACT</name>
<dbReference type="PANTHER" id="PTHR45947:SF3">
    <property type="entry name" value="SULFOQUINOVOSYL TRANSFERASE SQD2"/>
    <property type="match status" value="1"/>
</dbReference>
<evidence type="ECO:0000259" key="1">
    <source>
        <dbReference type="Pfam" id="PF00534"/>
    </source>
</evidence>
<organism evidence="3 4">
    <name type="scientific">Candidatus Kaiserbacteria bacterium RIFCSPHIGHO2_02_FULL_55_20</name>
    <dbReference type="NCBI Taxonomy" id="1798497"/>
    <lineage>
        <taxon>Bacteria</taxon>
        <taxon>Candidatus Kaiseribacteriota</taxon>
    </lineage>
</organism>
<dbReference type="SUPFAM" id="SSF53756">
    <property type="entry name" value="UDP-Glycosyltransferase/glycogen phosphorylase"/>
    <property type="match status" value="1"/>
</dbReference>
<dbReference type="STRING" id="1798497.A3D71_00525"/>
<dbReference type="GO" id="GO:0016757">
    <property type="term" value="F:glycosyltransferase activity"/>
    <property type="evidence" value="ECO:0007669"/>
    <property type="project" value="InterPro"/>
</dbReference>
<proteinExistence type="predicted"/>
<evidence type="ECO:0008006" key="5">
    <source>
        <dbReference type="Google" id="ProtNLM"/>
    </source>
</evidence>
<dbReference type="Proteomes" id="UP000177652">
    <property type="component" value="Unassembled WGS sequence"/>
</dbReference>
<dbReference type="CDD" id="cd03801">
    <property type="entry name" value="GT4_PimA-like"/>
    <property type="match status" value="1"/>
</dbReference>
<dbReference type="AlphaFoldDB" id="A0A1F6DZ12"/>
<accession>A0A1F6DZ12</accession>
<reference evidence="3 4" key="1">
    <citation type="journal article" date="2016" name="Nat. Commun.">
        <title>Thousands of microbial genomes shed light on interconnected biogeochemical processes in an aquifer system.</title>
        <authorList>
            <person name="Anantharaman K."/>
            <person name="Brown C.T."/>
            <person name="Hug L.A."/>
            <person name="Sharon I."/>
            <person name="Castelle C.J."/>
            <person name="Probst A.J."/>
            <person name="Thomas B.C."/>
            <person name="Singh A."/>
            <person name="Wilkins M.J."/>
            <person name="Karaoz U."/>
            <person name="Brodie E.L."/>
            <person name="Williams K.H."/>
            <person name="Hubbard S.S."/>
            <person name="Banfield J.F."/>
        </authorList>
    </citation>
    <scope>NUCLEOTIDE SEQUENCE [LARGE SCALE GENOMIC DNA]</scope>
</reference>
<dbReference type="InterPro" id="IPR050194">
    <property type="entry name" value="Glycosyltransferase_grp1"/>
</dbReference>
<dbReference type="Pfam" id="PF00534">
    <property type="entry name" value="Glycos_transf_1"/>
    <property type="match status" value="1"/>
</dbReference>
<gene>
    <name evidence="3" type="ORF">A3D71_00525</name>
</gene>
<feature type="domain" description="Glycosyltransferase subfamily 4-like N-terminal" evidence="2">
    <location>
        <begin position="15"/>
        <end position="185"/>
    </location>
</feature>
<dbReference type="InterPro" id="IPR001296">
    <property type="entry name" value="Glyco_trans_1"/>
</dbReference>
<evidence type="ECO:0000313" key="4">
    <source>
        <dbReference type="Proteomes" id="UP000177652"/>
    </source>
</evidence>
<dbReference type="Gene3D" id="3.40.50.2000">
    <property type="entry name" value="Glycogen Phosphorylase B"/>
    <property type="match status" value="2"/>
</dbReference>
<dbReference type="InterPro" id="IPR028098">
    <property type="entry name" value="Glyco_trans_4-like_N"/>
</dbReference>
<sequence>MRVLLTTGIFFPDVGGPATHVRKIAEHFAGLDWQVTVVAFGDYAGNSQNFRVVRISRKWGKLVSWLLYALAIARESFRHDVLYAFDLTTAGIPTALFARLLRKPFILRIGGDPIWERIVEKGERSLPMRAYYEQGLFKKDKPTLYRIIRHVVRSADTIVTYCDFLKGIYTNYYGVSEERVVQIKNPFPPKVPAMPEKDTFTFLFAGRFVSYKNLPRVLKVFRAISAKHDNARLVLIGDGPDEAALKARAAALGDKVEIIPKVDQKALFARINASSVALAPALTEFNPNFILESLALGKPALISLDNGLSAQLPDYMQFDPMDDASLETAMEHMLDAGNYREAIRVAAELPMDQTWDKVVAEHAEIVKKVSGTKP</sequence>